<keyword evidence="4" id="KW-0067">ATP-binding</keyword>
<dbReference type="PANTHER" id="PTHR19229:SF36">
    <property type="entry name" value="ATP-BINDING CASSETTE SUB-FAMILY A MEMBER 2"/>
    <property type="match status" value="1"/>
</dbReference>
<dbReference type="InParanoid" id="A2FB01"/>
<dbReference type="Proteomes" id="UP000001542">
    <property type="component" value="Unassembled WGS sequence"/>
</dbReference>
<dbReference type="GO" id="GO:0042626">
    <property type="term" value="F:ATPase-coupled transmembrane transporter activity"/>
    <property type="evidence" value="ECO:0000318"/>
    <property type="project" value="GO_Central"/>
</dbReference>
<dbReference type="Gene3D" id="3.40.50.300">
    <property type="entry name" value="P-loop containing nucleotide triphosphate hydrolases"/>
    <property type="match status" value="1"/>
</dbReference>
<organism evidence="8 9">
    <name type="scientific">Trichomonas vaginalis (strain ATCC PRA-98 / G3)</name>
    <dbReference type="NCBI Taxonomy" id="412133"/>
    <lineage>
        <taxon>Eukaryota</taxon>
        <taxon>Metamonada</taxon>
        <taxon>Parabasalia</taxon>
        <taxon>Trichomonadida</taxon>
        <taxon>Trichomonadidae</taxon>
        <taxon>Trichomonas</taxon>
    </lineage>
</organism>
<dbReference type="OMA" id="DSHANDT"/>
<feature type="transmembrane region" description="Helical" evidence="6">
    <location>
        <begin position="307"/>
        <end position="327"/>
    </location>
</feature>
<dbReference type="GO" id="GO:0005524">
    <property type="term" value="F:ATP binding"/>
    <property type="evidence" value="ECO:0007669"/>
    <property type="project" value="UniProtKB-KW"/>
</dbReference>
<dbReference type="SUPFAM" id="SSF52540">
    <property type="entry name" value="P-loop containing nucleoside triphosphate hydrolases"/>
    <property type="match status" value="1"/>
</dbReference>
<dbReference type="VEuPathDB" id="TrichDB:TVAG_033020"/>
<feature type="transmembrane region" description="Helical" evidence="6">
    <location>
        <begin position="223"/>
        <end position="243"/>
    </location>
</feature>
<dbReference type="VEuPathDB" id="TrichDB:TVAGG3_0049870"/>
<dbReference type="OrthoDB" id="10255969at2759"/>
<evidence type="ECO:0000313" key="8">
    <source>
        <dbReference type="EMBL" id="EAX97929.1"/>
    </source>
</evidence>
<evidence type="ECO:0000256" key="1">
    <source>
        <dbReference type="ARBA" id="ARBA00022448"/>
    </source>
</evidence>
<feature type="transmembrane region" description="Helical" evidence="6">
    <location>
        <begin position="339"/>
        <end position="356"/>
    </location>
</feature>
<reference evidence="8" key="1">
    <citation type="submission" date="2006-10" db="EMBL/GenBank/DDBJ databases">
        <authorList>
            <person name="Amadeo P."/>
            <person name="Zhao Q."/>
            <person name="Wortman J."/>
            <person name="Fraser-Liggett C."/>
            <person name="Carlton J."/>
        </authorList>
    </citation>
    <scope>NUCLEOTIDE SEQUENCE</scope>
    <source>
        <strain evidence="8">G3</strain>
    </source>
</reference>
<dbReference type="InterPro" id="IPR003439">
    <property type="entry name" value="ABC_transporter-like_ATP-bd"/>
</dbReference>
<evidence type="ECO:0000256" key="4">
    <source>
        <dbReference type="ARBA" id="ARBA00022840"/>
    </source>
</evidence>
<dbReference type="GO" id="GO:0005319">
    <property type="term" value="F:lipid transporter activity"/>
    <property type="evidence" value="ECO:0000318"/>
    <property type="project" value="GO_Central"/>
</dbReference>
<keyword evidence="6" id="KW-1133">Transmembrane helix</keyword>
<feature type="transmembrane region" description="Helical" evidence="6">
    <location>
        <begin position="368"/>
        <end position="386"/>
    </location>
</feature>
<feature type="region of interest" description="Disordered" evidence="5">
    <location>
        <begin position="804"/>
        <end position="838"/>
    </location>
</feature>
<dbReference type="GO" id="GO:0006869">
    <property type="term" value="P:lipid transport"/>
    <property type="evidence" value="ECO:0000318"/>
    <property type="project" value="GO_Central"/>
</dbReference>
<dbReference type="SMART" id="SM00382">
    <property type="entry name" value="AAA"/>
    <property type="match status" value="1"/>
</dbReference>
<keyword evidence="1" id="KW-0813">Transport</keyword>
<keyword evidence="6" id="KW-0812">Transmembrane</keyword>
<keyword evidence="6" id="KW-0472">Membrane</keyword>
<protein>
    <submittedName>
        <fullName evidence="8">ABC transporter family protein</fullName>
    </submittedName>
</protein>
<dbReference type="GO" id="GO:0016020">
    <property type="term" value="C:membrane"/>
    <property type="evidence" value="ECO:0007669"/>
    <property type="project" value="InterPro"/>
</dbReference>
<keyword evidence="2" id="KW-0677">Repeat</keyword>
<feature type="domain" description="ABC transporter" evidence="7">
    <location>
        <begin position="478"/>
        <end position="711"/>
    </location>
</feature>
<dbReference type="PANTHER" id="PTHR19229">
    <property type="entry name" value="ATP-BINDING CASSETTE TRANSPORTER SUBFAMILY A ABCA"/>
    <property type="match status" value="1"/>
</dbReference>
<dbReference type="eggNOG" id="KOG0059">
    <property type="taxonomic scope" value="Eukaryota"/>
</dbReference>
<feature type="transmembrane region" description="Helical" evidence="6">
    <location>
        <begin position="279"/>
        <end position="301"/>
    </location>
</feature>
<dbReference type="InterPro" id="IPR026082">
    <property type="entry name" value="ABCA"/>
</dbReference>
<dbReference type="VEuPathDB" id="TrichDB:TVAGG3_0049560"/>
<name>A2FB01_TRIV3</name>
<reference evidence="8" key="2">
    <citation type="journal article" date="2007" name="Science">
        <title>Draft genome sequence of the sexually transmitted pathogen Trichomonas vaginalis.</title>
        <authorList>
            <person name="Carlton J.M."/>
            <person name="Hirt R.P."/>
            <person name="Silva J.C."/>
            <person name="Delcher A.L."/>
            <person name="Schatz M."/>
            <person name="Zhao Q."/>
            <person name="Wortman J.R."/>
            <person name="Bidwell S.L."/>
            <person name="Alsmark U.C.M."/>
            <person name="Besteiro S."/>
            <person name="Sicheritz-Ponten T."/>
            <person name="Noel C.J."/>
            <person name="Dacks J.B."/>
            <person name="Foster P.G."/>
            <person name="Simillion C."/>
            <person name="Van de Peer Y."/>
            <person name="Miranda-Saavedra D."/>
            <person name="Barton G.J."/>
            <person name="Westrop G.D."/>
            <person name="Mueller S."/>
            <person name="Dessi D."/>
            <person name="Fiori P.L."/>
            <person name="Ren Q."/>
            <person name="Paulsen I."/>
            <person name="Zhang H."/>
            <person name="Bastida-Corcuera F.D."/>
            <person name="Simoes-Barbosa A."/>
            <person name="Brown M.T."/>
            <person name="Hayes R.D."/>
            <person name="Mukherjee M."/>
            <person name="Okumura C.Y."/>
            <person name="Schneider R."/>
            <person name="Smith A.J."/>
            <person name="Vanacova S."/>
            <person name="Villalvazo M."/>
            <person name="Haas B.J."/>
            <person name="Pertea M."/>
            <person name="Feldblyum T.V."/>
            <person name="Utterback T.R."/>
            <person name="Shu C.L."/>
            <person name="Osoegawa K."/>
            <person name="de Jong P.J."/>
            <person name="Hrdy I."/>
            <person name="Horvathova L."/>
            <person name="Zubacova Z."/>
            <person name="Dolezal P."/>
            <person name="Malik S.B."/>
            <person name="Logsdon J.M. Jr."/>
            <person name="Henze K."/>
            <person name="Gupta A."/>
            <person name="Wang C.C."/>
            <person name="Dunne R.L."/>
            <person name="Upcroft J.A."/>
            <person name="Upcroft P."/>
            <person name="White O."/>
            <person name="Salzberg S.L."/>
            <person name="Tang P."/>
            <person name="Chiu C.-H."/>
            <person name="Lee Y.-S."/>
            <person name="Embley T.M."/>
            <person name="Coombs G.H."/>
            <person name="Mottram J.C."/>
            <person name="Tachezy J."/>
            <person name="Fraser-Liggett C.M."/>
            <person name="Johnson P.J."/>
        </authorList>
    </citation>
    <scope>NUCLEOTIDE SEQUENCE [LARGE SCALE GENOMIC DNA]</scope>
    <source>
        <strain evidence="8">G3</strain>
    </source>
</reference>
<dbReference type="CDD" id="cd03263">
    <property type="entry name" value="ABC_subfamily_A"/>
    <property type="match status" value="1"/>
</dbReference>
<accession>A2FB01</accession>
<proteinExistence type="predicted"/>
<gene>
    <name evidence="8" type="ORF">TVAG_033020</name>
</gene>
<dbReference type="RefSeq" id="XP_001310859.1">
    <property type="nucleotide sequence ID" value="XM_001310858.1"/>
</dbReference>
<feature type="transmembrane region" description="Helical" evidence="6">
    <location>
        <begin position="255"/>
        <end position="272"/>
    </location>
</feature>
<feature type="transmembrane region" description="Helical" evidence="6">
    <location>
        <begin position="407"/>
        <end position="426"/>
    </location>
</feature>
<dbReference type="FunFam" id="3.40.50.300:FF:001998">
    <property type="entry name" value="ABC transporter family protein"/>
    <property type="match status" value="1"/>
</dbReference>
<evidence type="ECO:0000259" key="7">
    <source>
        <dbReference type="PROSITE" id="PS50893"/>
    </source>
</evidence>
<dbReference type="AlphaFoldDB" id="A2FB01"/>
<evidence type="ECO:0000256" key="3">
    <source>
        <dbReference type="ARBA" id="ARBA00022741"/>
    </source>
</evidence>
<dbReference type="InterPro" id="IPR003593">
    <property type="entry name" value="AAA+_ATPase"/>
</dbReference>
<evidence type="ECO:0000256" key="6">
    <source>
        <dbReference type="SAM" id="Phobius"/>
    </source>
</evidence>
<dbReference type="KEGG" id="tva:4755719"/>
<dbReference type="Pfam" id="PF00005">
    <property type="entry name" value="ABC_tran"/>
    <property type="match status" value="1"/>
</dbReference>
<dbReference type="InterPro" id="IPR027417">
    <property type="entry name" value="P-loop_NTPase"/>
</dbReference>
<dbReference type="STRING" id="5722.A2FB01"/>
<keyword evidence="9" id="KW-1185">Reference proteome</keyword>
<evidence type="ECO:0000256" key="5">
    <source>
        <dbReference type="SAM" id="MobiDB-lite"/>
    </source>
</evidence>
<dbReference type="PROSITE" id="PS50893">
    <property type="entry name" value="ABC_TRANSPORTER_2"/>
    <property type="match status" value="1"/>
</dbReference>
<sequence>MTEQQKHRKPFFVHKHFRAVLFRRWVMFKRSWKAIVTSSVGTIVFSALAIICYYLMVTFMKSDTEPFTFKTFKTNSPYFVAVNQTNLAGQLQTPGFQDIYDEFAQVYKDDTGKDIKYLYFDNISDCNKFMYDHATDTTDDIEYINFGYSYNGRIATTFNVTGMPMPIPIFPYNFTLIYNATFNRALRISQINLFRVLWKLTFGHEYDFDVSYIRLYLQLQQMAFGQLGPMLIAAGLCSIIPLIISQPITDINGEVRPYMISCTLTIFPYWIATFVIDLAIWIIDVTFIWIIFLACQIQAFIDNAFNTWYALVLCGPGFILFIYCLSFCFSSADSASRQAFMMLSILLLVPMIVDIVRNMEDPPVWVDVIYSFLPHISIQRILMYMLSTMGFFKQDLTYFFKHERCRIYLIMQFCVIVLYSVILWIIESVRLSVQKHRAQHAFGNFTQFFKDQKAKHPVTEEAHQMEEMVNDTNNKYAVRIHNASRLFFNTAGEPIPAVNCVSLGVKKGSLFGFLGANGAGKTTLIRMITGLLPPSDGTIEINGVSIEDFYDPTLLSICPQFNTHLCDEMTPAEHFKLYSMLFQMYDEQAKEETDKLIKLLEIEELKDKPIRDLSAGDVRKLAIALCFLGPAEIILLDEPTAPLDPVARKHVHEMISTFKGEKTFMLCTHLLSEAESLCDEISIMIKGNVYTVGSPQYLSQRFGTEFKIDISMTEGTADAKAKVDNFFKEKIPQAELSIMRPRARIYSVPATSTTLCDLFDVMQNGKQGDNGFDYYTCSSSSLERVFMEIVHMSECEDLVVVNNDEKKKDGSRRSSATNDGENPAFTIDDTDTNEPPSL</sequence>
<dbReference type="GO" id="GO:0140359">
    <property type="term" value="F:ABC-type transporter activity"/>
    <property type="evidence" value="ECO:0007669"/>
    <property type="project" value="InterPro"/>
</dbReference>
<evidence type="ECO:0000256" key="2">
    <source>
        <dbReference type="ARBA" id="ARBA00022737"/>
    </source>
</evidence>
<evidence type="ECO:0000313" key="9">
    <source>
        <dbReference type="Proteomes" id="UP000001542"/>
    </source>
</evidence>
<keyword evidence="3" id="KW-0547">Nucleotide-binding</keyword>
<dbReference type="GO" id="GO:0016887">
    <property type="term" value="F:ATP hydrolysis activity"/>
    <property type="evidence" value="ECO:0007669"/>
    <property type="project" value="InterPro"/>
</dbReference>
<dbReference type="EMBL" id="DS113695">
    <property type="protein sequence ID" value="EAX97929.1"/>
    <property type="molecule type" value="Genomic_DNA"/>
</dbReference>
<feature type="transmembrane region" description="Helical" evidence="6">
    <location>
        <begin position="34"/>
        <end position="56"/>
    </location>
</feature>